<reference evidence="1 2" key="1">
    <citation type="submission" date="2017-07" db="EMBL/GenBank/DDBJ databases">
        <authorList>
            <person name="Talla V."/>
            <person name="Backstrom N."/>
        </authorList>
    </citation>
    <scope>NUCLEOTIDE SEQUENCE [LARGE SCALE GENOMIC DNA]</scope>
</reference>
<gene>
    <name evidence="1" type="ORF">LSINAPIS_LOCUS13315</name>
</gene>
<name>A0A5E4R041_9NEOP</name>
<evidence type="ECO:0000313" key="2">
    <source>
        <dbReference type="Proteomes" id="UP000324832"/>
    </source>
</evidence>
<keyword evidence="2" id="KW-1185">Reference proteome</keyword>
<sequence length="46" mass="5208">MKNRDKNLTTDYCSLICPKGAWLAQAGVPVFGRNFFLGNFLLFLNL</sequence>
<dbReference type="Proteomes" id="UP000324832">
    <property type="component" value="Unassembled WGS sequence"/>
</dbReference>
<organism evidence="1 2">
    <name type="scientific">Leptidea sinapis</name>
    <dbReference type="NCBI Taxonomy" id="189913"/>
    <lineage>
        <taxon>Eukaryota</taxon>
        <taxon>Metazoa</taxon>
        <taxon>Ecdysozoa</taxon>
        <taxon>Arthropoda</taxon>
        <taxon>Hexapoda</taxon>
        <taxon>Insecta</taxon>
        <taxon>Pterygota</taxon>
        <taxon>Neoptera</taxon>
        <taxon>Endopterygota</taxon>
        <taxon>Lepidoptera</taxon>
        <taxon>Glossata</taxon>
        <taxon>Ditrysia</taxon>
        <taxon>Papilionoidea</taxon>
        <taxon>Pieridae</taxon>
        <taxon>Dismorphiinae</taxon>
        <taxon>Leptidea</taxon>
    </lineage>
</organism>
<protein>
    <submittedName>
        <fullName evidence="1">Uncharacterized protein</fullName>
    </submittedName>
</protein>
<dbReference type="AlphaFoldDB" id="A0A5E4R041"/>
<dbReference type="EMBL" id="FZQP02006666">
    <property type="protein sequence ID" value="VVD03296.1"/>
    <property type="molecule type" value="Genomic_DNA"/>
</dbReference>
<accession>A0A5E4R041</accession>
<evidence type="ECO:0000313" key="1">
    <source>
        <dbReference type="EMBL" id="VVD03296.1"/>
    </source>
</evidence>
<proteinExistence type="predicted"/>